<sequence length="70" mass="8112">MYPAVLPVAWRIVCTWKAANKKSLSQPNIRWLMTWPKHCMPPLFSKAVMILPLNGPGKGRRLHARYLQQN</sequence>
<proteinExistence type="predicted"/>
<gene>
    <name evidence="1" type="ORF">CFBP3840_04019</name>
</gene>
<evidence type="ECO:0000313" key="1">
    <source>
        <dbReference type="EMBL" id="SOS41044.1"/>
    </source>
</evidence>
<dbReference type="AlphaFoldDB" id="A0A2K4WYZ6"/>
<accession>A0A2K4WYZ6</accession>
<dbReference type="Proteomes" id="UP000238095">
    <property type="component" value="Chromosome 1"/>
</dbReference>
<evidence type="ECO:0000313" key="2">
    <source>
        <dbReference type="Proteomes" id="UP000238095"/>
    </source>
</evidence>
<reference evidence="1 2" key="1">
    <citation type="submission" date="2017-11" db="EMBL/GenBank/DDBJ databases">
        <authorList>
            <person name="Han C.G."/>
        </authorList>
    </citation>
    <scope>NUCLEOTIDE SEQUENCE [LARGE SCALE GENOMIC DNA]</scope>
    <source>
        <strain evidence="1">CFBP3840</strain>
    </source>
</reference>
<dbReference type="EMBL" id="LT963409">
    <property type="protein sequence ID" value="SOS41044.1"/>
    <property type="molecule type" value="Genomic_DNA"/>
</dbReference>
<organism evidence="1 2">
    <name type="scientific">Pseudomonas syringae</name>
    <dbReference type="NCBI Taxonomy" id="317"/>
    <lineage>
        <taxon>Bacteria</taxon>
        <taxon>Pseudomonadati</taxon>
        <taxon>Pseudomonadota</taxon>
        <taxon>Gammaproteobacteria</taxon>
        <taxon>Pseudomonadales</taxon>
        <taxon>Pseudomonadaceae</taxon>
        <taxon>Pseudomonas</taxon>
    </lineage>
</organism>
<name>A0A2K4WYZ6_PSESX</name>
<protein>
    <submittedName>
        <fullName evidence="1">Uncharacterized protein</fullName>
    </submittedName>
</protein>